<name>A0ABV5HWC8_9RHOB</name>
<accession>A0ABV5HWC8</accession>
<proteinExistence type="predicted"/>
<organism evidence="1 2">
    <name type="scientific">Roseovarius ramblicola</name>
    <dbReference type="NCBI Taxonomy" id="2022336"/>
    <lineage>
        <taxon>Bacteria</taxon>
        <taxon>Pseudomonadati</taxon>
        <taxon>Pseudomonadota</taxon>
        <taxon>Alphaproteobacteria</taxon>
        <taxon>Rhodobacterales</taxon>
        <taxon>Roseobacteraceae</taxon>
        <taxon>Roseovarius</taxon>
    </lineage>
</organism>
<evidence type="ECO:0000313" key="2">
    <source>
        <dbReference type="Proteomes" id="UP001589670"/>
    </source>
</evidence>
<dbReference type="Proteomes" id="UP001589670">
    <property type="component" value="Unassembled WGS sequence"/>
</dbReference>
<dbReference type="RefSeq" id="WP_377066947.1">
    <property type="nucleotide sequence ID" value="NZ_JBHMEC010000004.1"/>
</dbReference>
<comment type="caution">
    <text evidence="1">The sequence shown here is derived from an EMBL/GenBank/DDBJ whole genome shotgun (WGS) entry which is preliminary data.</text>
</comment>
<dbReference type="EMBL" id="JBHMEC010000004">
    <property type="protein sequence ID" value="MFB9148735.1"/>
    <property type="molecule type" value="Genomic_DNA"/>
</dbReference>
<keyword evidence="2" id="KW-1185">Reference proteome</keyword>
<sequence length="83" mass="9263">MKKPLHHVTDHALIRYLERVEGVDIEAIRREIGRVADRGIEAGANAVISGGFIFVISGPTVITVRPQHQPCLKGRSRRRRRGA</sequence>
<protein>
    <submittedName>
        <fullName evidence="1">Uncharacterized protein</fullName>
    </submittedName>
</protein>
<gene>
    <name evidence="1" type="ORF">ACFFU4_03090</name>
</gene>
<evidence type="ECO:0000313" key="1">
    <source>
        <dbReference type="EMBL" id="MFB9148735.1"/>
    </source>
</evidence>
<reference evidence="1 2" key="1">
    <citation type="submission" date="2024-09" db="EMBL/GenBank/DDBJ databases">
        <authorList>
            <person name="Sun Q."/>
            <person name="Mori K."/>
        </authorList>
    </citation>
    <scope>NUCLEOTIDE SEQUENCE [LARGE SCALE GENOMIC DNA]</scope>
    <source>
        <strain evidence="1 2">CECT 9424</strain>
    </source>
</reference>